<dbReference type="PANTHER" id="PTHR15046">
    <property type="entry name" value="GLYCO_TRANS_2-LIKE DOMAIN-CONTAINING PROTEIN"/>
    <property type="match status" value="1"/>
</dbReference>
<keyword evidence="2" id="KW-0812">Transmembrane</keyword>
<feature type="domain" description="Glycosyltransferase 2-like" evidence="3">
    <location>
        <begin position="306"/>
        <end position="427"/>
    </location>
</feature>
<keyword evidence="5" id="KW-1185">Reference proteome</keyword>
<dbReference type="CDD" id="cd00761">
    <property type="entry name" value="Glyco_tranf_GTA_type"/>
    <property type="match status" value="1"/>
</dbReference>
<dbReference type="PANTHER" id="PTHR15046:SF3">
    <property type="entry name" value="BETA-1,4 N-ACETYLGALACTOSAMINYLTRANSFERASE 2-LIKE"/>
    <property type="match status" value="1"/>
</dbReference>
<dbReference type="Gene3D" id="3.90.550.10">
    <property type="entry name" value="Spore Coat Polysaccharide Biosynthesis Protein SpsA, Chain A"/>
    <property type="match status" value="1"/>
</dbReference>
<protein>
    <recommendedName>
        <fullName evidence="3">Glycosyltransferase 2-like domain-containing protein</fullName>
    </recommendedName>
</protein>
<reference evidence="4" key="1">
    <citation type="journal article" date="2010" name="Science">
        <title>Plasticity of animal genome architecture unmasked by rapid evolution of a pelagic tunicate.</title>
        <authorList>
            <person name="Denoeud F."/>
            <person name="Henriet S."/>
            <person name="Mungpakdee S."/>
            <person name="Aury J.M."/>
            <person name="Da Silva C."/>
            <person name="Brinkmann H."/>
            <person name="Mikhaleva J."/>
            <person name="Olsen L.C."/>
            <person name="Jubin C."/>
            <person name="Canestro C."/>
            <person name="Bouquet J.M."/>
            <person name="Danks G."/>
            <person name="Poulain J."/>
            <person name="Campsteijn C."/>
            <person name="Adamski M."/>
            <person name="Cross I."/>
            <person name="Yadetie F."/>
            <person name="Muffato M."/>
            <person name="Louis A."/>
            <person name="Butcher S."/>
            <person name="Tsagkogeorga G."/>
            <person name="Konrad A."/>
            <person name="Singh S."/>
            <person name="Jensen M.F."/>
            <person name="Cong E.H."/>
            <person name="Eikeseth-Otteraa H."/>
            <person name="Noel B."/>
            <person name="Anthouard V."/>
            <person name="Porcel B.M."/>
            <person name="Kachouri-Lafond R."/>
            <person name="Nishino A."/>
            <person name="Ugolini M."/>
            <person name="Chourrout P."/>
            <person name="Nishida H."/>
            <person name="Aasland R."/>
            <person name="Huzurbazar S."/>
            <person name="Westhof E."/>
            <person name="Delsuc F."/>
            <person name="Lehrach H."/>
            <person name="Reinhardt R."/>
            <person name="Weissenbach J."/>
            <person name="Roy S.W."/>
            <person name="Artiguenave F."/>
            <person name="Postlethwait J.H."/>
            <person name="Manak J.R."/>
            <person name="Thompson E.M."/>
            <person name="Jaillon O."/>
            <person name="Du Pasquier L."/>
            <person name="Boudinot P."/>
            <person name="Liberles D.A."/>
            <person name="Volff J.N."/>
            <person name="Philippe H."/>
            <person name="Lenhard B."/>
            <person name="Roest Crollius H."/>
            <person name="Wincker P."/>
            <person name="Chourrout D."/>
        </authorList>
    </citation>
    <scope>NUCLEOTIDE SEQUENCE [LARGE SCALE GENOMIC DNA]</scope>
</reference>
<evidence type="ECO:0000313" key="4">
    <source>
        <dbReference type="EMBL" id="CBY15461.1"/>
    </source>
</evidence>
<dbReference type="EMBL" id="FN653521">
    <property type="protein sequence ID" value="CBY15461.1"/>
    <property type="molecule type" value="Genomic_DNA"/>
</dbReference>
<sequence length="582" mass="67444">MSSKSQLHMFFIGIILGIIVNNVYLTLPKYMEVDEVSRKIENRVENVEKQIAKLENSPQEIKCPEIKIPEKLEQIIEPEKTTKYEKPSSLFKNINDVLITDEFSAISAWDKSVPSEYESVEKLYSEEKCDCGGGFQYSEKSTVDFNQTTIRRNNDFKSYMKNHIFDYVKSPLHVIGANTPIEFVSAGYEIAPDEIFSPHVVIKLPESTIVELILETTVGDFLIDGEPIDLKKDRKISVQKANKFLENIQYKSRFYDARAIKDIVKISVIEGSTNYQISFPVTIKRLALPLMTYRTGDSINDRVTILTKTLFRYPCLYRFLDSVQAKYPGMTIIVADDNPDDTFEVISKEKYPAVKQYKMPAEEGWFAGRALAISQVRTDYFVWCDDDFVFYEESDMEYMVDVLDKSGFDIVGGGVDTHERNAWQSSDFIEIKTSPEGYCYTRKPFPTLMTLPGFDNCYVVDIILNFFMARTNTAGTVRMDPNFNRQAHPEYFVDSLGRSRVAWCGKASIHHVRYCPKNEHSAELIRLYHDRRQVADADKRDFNMQMNTFWYYRNHMKCKATVSLTEPTRKRREALGFTDYFY</sequence>
<dbReference type="AlphaFoldDB" id="E4Y0Q3"/>
<keyword evidence="2" id="KW-0472">Membrane</keyword>
<evidence type="ECO:0000256" key="1">
    <source>
        <dbReference type="SAM" id="Coils"/>
    </source>
</evidence>
<dbReference type="InParanoid" id="E4Y0Q3"/>
<dbReference type="OrthoDB" id="2139606at2759"/>
<accession>E4Y0Q3</accession>
<gene>
    <name evidence="4" type="ORF">GSOID_T00013735001</name>
</gene>
<dbReference type="InterPro" id="IPR001173">
    <property type="entry name" value="Glyco_trans_2-like"/>
</dbReference>
<name>E4Y0Q3_OIKDI</name>
<evidence type="ECO:0000256" key="2">
    <source>
        <dbReference type="SAM" id="Phobius"/>
    </source>
</evidence>
<keyword evidence="2" id="KW-1133">Transmembrane helix</keyword>
<feature type="transmembrane region" description="Helical" evidence="2">
    <location>
        <begin position="7"/>
        <end position="27"/>
    </location>
</feature>
<evidence type="ECO:0000313" key="5">
    <source>
        <dbReference type="Proteomes" id="UP000001307"/>
    </source>
</evidence>
<dbReference type="SUPFAM" id="SSF53448">
    <property type="entry name" value="Nucleotide-diphospho-sugar transferases"/>
    <property type="match status" value="1"/>
</dbReference>
<organism evidence="4">
    <name type="scientific">Oikopleura dioica</name>
    <name type="common">Tunicate</name>
    <dbReference type="NCBI Taxonomy" id="34765"/>
    <lineage>
        <taxon>Eukaryota</taxon>
        <taxon>Metazoa</taxon>
        <taxon>Chordata</taxon>
        <taxon>Tunicata</taxon>
        <taxon>Appendicularia</taxon>
        <taxon>Copelata</taxon>
        <taxon>Oikopleuridae</taxon>
        <taxon>Oikopleura</taxon>
    </lineage>
</organism>
<feature type="coiled-coil region" evidence="1">
    <location>
        <begin position="30"/>
        <end position="57"/>
    </location>
</feature>
<keyword evidence="1" id="KW-0175">Coiled coil</keyword>
<dbReference type="Proteomes" id="UP000001307">
    <property type="component" value="Unassembled WGS sequence"/>
</dbReference>
<proteinExistence type="predicted"/>
<dbReference type="Pfam" id="PF00535">
    <property type="entry name" value="Glycos_transf_2"/>
    <property type="match status" value="1"/>
</dbReference>
<dbReference type="InterPro" id="IPR029044">
    <property type="entry name" value="Nucleotide-diphossugar_trans"/>
</dbReference>
<evidence type="ECO:0000259" key="3">
    <source>
        <dbReference type="Pfam" id="PF00535"/>
    </source>
</evidence>